<dbReference type="EMBL" id="GGEC01088374">
    <property type="protein sequence ID" value="MBX68858.1"/>
    <property type="molecule type" value="Transcribed_RNA"/>
</dbReference>
<organism evidence="1">
    <name type="scientific">Rhizophora mucronata</name>
    <name type="common">Asiatic mangrove</name>
    <dbReference type="NCBI Taxonomy" id="61149"/>
    <lineage>
        <taxon>Eukaryota</taxon>
        <taxon>Viridiplantae</taxon>
        <taxon>Streptophyta</taxon>
        <taxon>Embryophyta</taxon>
        <taxon>Tracheophyta</taxon>
        <taxon>Spermatophyta</taxon>
        <taxon>Magnoliopsida</taxon>
        <taxon>eudicotyledons</taxon>
        <taxon>Gunneridae</taxon>
        <taxon>Pentapetalae</taxon>
        <taxon>rosids</taxon>
        <taxon>fabids</taxon>
        <taxon>Malpighiales</taxon>
        <taxon>Rhizophoraceae</taxon>
        <taxon>Rhizophora</taxon>
    </lineage>
</organism>
<accession>A0A2P2QPH8</accession>
<protein>
    <submittedName>
        <fullName evidence="1">Uncharacterized protein</fullName>
    </submittedName>
</protein>
<name>A0A2P2QPH8_RHIMU</name>
<sequence length="69" mass="7068">MSSGGSIDLKLSALEATSPFLLVPNFEDPTFLLAGAPGTGFLPVSMLTADFLTNDPSDATTEGLLPPTV</sequence>
<reference evidence="1" key="1">
    <citation type="submission" date="2018-02" db="EMBL/GenBank/DDBJ databases">
        <title>Rhizophora mucronata_Transcriptome.</title>
        <authorList>
            <person name="Meera S.P."/>
            <person name="Sreeshan A."/>
            <person name="Augustine A."/>
        </authorList>
    </citation>
    <scope>NUCLEOTIDE SEQUENCE</scope>
    <source>
        <tissue evidence="1">Leaf</tissue>
    </source>
</reference>
<evidence type="ECO:0000313" key="1">
    <source>
        <dbReference type="EMBL" id="MBX68858.1"/>
    </source>
</evidence>
<proteinExistence type="predicted"/>
<dbReference type="AlphaFoldDB" id="A0A2P2QPH8"/>